<keyword evidence="7" id="KW-1185">Reference proteome</keyword>
<dbReference type="PANTHER" id="PTHR30055">
    <property type="entry name" value="HTH-TYPE TRANSCRIPTIONAL REGULATOR RUTR"/>
    <property type="match status" value="1"/>
</dbReference>
<dbReference type="STRING" id="1035195.HMPREF9997_00080"/>
<feature type="DNA-binding region" description="H-T-H motif" evidence="4">
    <location>
        <begin position="37"/>
        <end position="56"/>
    </location>
</feature>
<dbReference type="PATRIC" id="fig|1035195.3.peg.71"/>
<organism evidence="6 7">
    <name type="scientific">Corynebacterium durum F0235</name>
    <dbReference type="NCBI Taxonomy" id="1035195"/>
    <lineage>
        <taxon>Bacteria</taxon>
        <taxon>Bacillati</taxon>
        <taxon>Actinomycetota</taxon>
        <taxon>Actinomycetes</taxon>
        <taxon>Mycobacteriales</taxon>
        <taxon>Corynebacteriaceae</taxon>
        <taxon>Corynebacterium</taxon>
    </lineage>
</organism>
<dbReference type="eggNOG" id="COG1309">
    <property type="taxonomic scope" value="Bacteria"/>
</dbReference>
<dbReference type="HOGENOM" id="CLU_069356_2_3_11"/>
<comment type="caution">
    <text evidence="6">The sequence shown here is derived from an EMBL/GenBank/DDBJ whole genome shotgun (WGS) entry which is preliminary data.</text>
</comment>
<dbReference type="InterPro" id="IPR050109">
    <property type="entry name" value="HTH-type_TetR-like_transc_reg"/>
</dbReference>
<keyword evidence="1" id="KW-0805">Transcription regulation</keyword>
<evidence type="ECO:0000256" key="2">
    <source>
        <dbReference type="ARBA" id="ARBA00023125"/>
    </source>
</evidence>
<dbReference type="RefSeq" id="WP_006061777.1">
    <property type="nucleotide sequence ID" value="NZ_KB290821.1"/>
</dbReference>
<reference evidence="6 7" key="1">
    <citation type="submission" date="2012-05" db="EMBL/GenBank/DDBJ databases">
        <authorList>
            <person name="Weinstock G."/>
            <person name="Sodergren E."/>
            <person name="Lobos E.A."/>
            <person name="Fulton L."/>
            <person name="Fulton R."/>
            <person name="Courtney L."/>
            <person name="Fronick C."/>
            <person name="O'Laughlin M."/>
            <person name="Godfrey J."/>
            <person name="Wilson R.M."/>
            <person name="Miner T."/>
            <person name="Farmer C."/>
            <person name="Delehaunty K."/>
            <person name="Cordes M."/>
            <person name="Minx P."/>
            <person name="Tomlinson C."/>
            <person name="Chen J."/>
            <person name="Wollam A."/>
            <person name="Pepin K.H."/>
            <person name="Bhonagiri V."/>
            <person name="Zhang X."/>
            <person name="Suruliraj S."/>
            <person name="Warren W."/>
            <person name="Mitreva M."/>
            <person name="Mardis E.R."/>
            <person name="Wilson R.K."/>
        </authorList>
    </citation>
    <scope>NUCLEOTIDE SEQUENCE [LARGE SCALE GENOMIC DNA]</scope>
    <source>
        <strain evidence="6 7">F0235</strain>
    </source>
</reference>
<dbReference type="OrthoDB" id="3787664at2"/>
<keyword evidence="2 4" id="KW-0238">DNA-binding</keyword>
<dbReference type="Pfam" id="PF00440">
    <property type="entry name" value="TetR_N"/>
    <property type="match status" value="1"/>
</dbReference>
<gene>
    <name evidence="6" type="ORF">HMPREF9997_00080</name>
</gene>
<dbReference type="Gene3D" id="1.10.357.10">
    <property type="entry name" value="Tetracycline Repressor, domain 2"/>
    <property type="match status" value="1"/>
</dbReference>
<dbReference type="GO" id="GO:0000976">
    <property type="term" value="F:transcription cis-regulatory region binding"/>
    <property type="evidence" value="ECO:0007669"/>
    <property type="project" value="TreeGrafter"/>
</dbReference>
<dbReference type="AlphaFoldDB" id="L1MN84"/>
<evidence type="ECO:0000256" key="1">
    <source>
        <dbReference type="ARBA" id="ARBA00023015"/>
    </source>
</evidence>
<evidence type="ECO:0000259" key="5">
    <source>
        <dbReference type="PROSITE" id="PS50977"/>
    </source>
</evidence>
<feature type="domain" description="HTH tetR-type" evidence="5">
    <location>
        <begin position="14"/>
        <end position="74"/>
    </location>
</feature>
<evidence type="ECO:0000256" key="3">
    <source>
        <dbReference type="ARBA" id="ARBA00023163"/>
    </source>
</evidence>
<proteinExistence type="predicted"/>
<dbReference type="InterPro" id="IPR001647">
    <property type="entry name" value="HTH_TetR"/>
</dbReference>
<dbReference type="SUPFAM" id="SSF46689">
    <property type="entry name" value="Homeodomain-like"/>
    <property type="match status" value="1"/>
</dbReference>
<protein>
    <submittedName>
        <fullName evidence="6">Transcriptional regulator, TetR family</fullName>
    </submittedName>
</protein>
<dbReference type="InterPro" id="IPR009057">
    <property type="entry name" value="Homeodomain-like_sf"/>
</dbReference>
<dbReference type="EMBL" id="AMEM01000005">
    <property type="protein sequence ID" value="EKX92414.1"/>
    <property type="molecule type" value="Genomic_DNA"/>
</dbReference>
<keyword evidence="3" id="KW-0804">Transcription</keyword>
<dbReference type="PROSITE" id="PS50977">
    <property type="entry name" value="HTH_TETR_2"/>
    <property type="match status" value="1"/>
</dbReference>
<dbReference type="PANTHER" id="PTHR30055:SF234">
    <property type="entry name" value="HTH-TYPE TRANSCRIPTIONAL REGULATOR BETI"/>
    <property type="match status" value="1"/>
</dbReference>
<evidence type="ECO:0000313" key="7">
    <source>
        <dbReference type="Proteomes" id="UP000010445"/>
    </source>
</evidence>
<name>L1MN84_9CORY</name>
<accession>L1MN84</accession>
<dbReference type="GO" id="GO:0003700">
    <property type="term" value="F:DNA-binding transcription factor activity"/>
    <property type="evidence" value="ECO:0007669"/>
    <property type="project" value="TreeGrafter"/>
</dbReference>
<sequence length="232" mass="26466">MSEEKLSLREAKRLATHMSITDHATRLVMDHGFDAVTVEDICQAAGISRRTFFNYVDSKECAVFGAAPKEIGEREIAVFCENRHEDVLEALIALSSRLLDPYLNREDPRMGDILRRRKCIALKHPERQAQQLVQFHNVRKSAMRLLVAYFEQWPDARRLPNQTVETEALTLVSIMSSAMQLGIHNWIHSSSPPGATLMEGLRQSCRDALTNITELLEKPTKKEEITHDSDHF</sequence>
<evidence type="ECO:0000313" key="6">
    <source>
        <dbReference type="EMBL" id="EKX92414.1"/>
    </source>
</evidence>
<dbReference type="Proteomes" id="UP000010445">
    <property type="component" value="Unassembled WGS sequence"/>
</dbReference>
<evidence type="ECO:0000256" key="4">
    <source>
        <dbReference type="PROSITE-ProRule" id="PRU00335"/>
    </source>
</evidence>